<keyword evidence="14" id="KW-1185">Reference proteome</keyword>
<evidence type="ECO:0000256" key="8">
    <source>
        <dbReference type="ARBA" id="ARBA00022759"/>
    </source>
</evidence>
<evidence type="ECO:0000313" key="14">
    <source>
        <dbReference type="Proteomes" id="UP000001054"/>
    </source>
</evidence>
<evidence type="ECO:0000256" key="1">
    <source>
        <dbReference type="ARBA" id="ARBA00000077"/>
    </source>
</evidence>
<accession>C3MAD4</accession>
<sequence>MAYTFPERLRPLREWLKKQGADVDSFVTDRQAAFMAQQLAGSRIKFPERGQPMFPVLLKIQEAISAAHVHEVDVPRQAKPSKAKPKAGKAKGNKHNVVDHAAFESGLHVFTDGACEPNPGPGGWGVAVYRDRAEIASDHGGNADTTNNRMELTALLKGIEVAKALGAPVVVWSDSRYCVDGCNDWRHGWKKKEWKKAGPKASAKNQEVKNVELWQAIDAALERADQITIRWCKGHAGIVGNERADELSNLGVASLVGVSPLREPVDYLTAEYRSRMAE</sequence>
<comment type="catalytic activity">
    <reaction evidence="1">
        <text>Endonucleolytic cleavage to 5'-phosphomonoester.</text>
        <dbReference type="EC" id="3.1.26.4"/>
    </reaction>
</comment>
<evidence type="ECO:0000256" key="10">
    <source>
        <dbReference type="ARBA" id="ARBA00022842"/>
    </source>
</evidence>
<dbReference type="EC" id="3.1.26.4" evidence="5"/>
<evidence type="ECO:0000256" key="2">
    <source>
        <dbReference type="ARBA" id="ARBA00001946"/>
    </source>
</evidence>
<proteinExistence type="inferred from homology"/>
<dbReference type="EMBL" id="CP001389">
    <property type="protein sequence ID" value="ACP24913.1"/>
    <property type="molecule type" value="Genomic_DNA"/>
</dbReference>
<comment type="subunit">
    <text evidence="4">Monomer.</text>
</comment>
<comment type="cofactor">
    <cofactor evidence="2">
        <name>Mg(2+)</name>
        <dbReference type="ChEBI" id="CHEBI:18420"/>
    </cofactor>
</comment>
<dbReference type="AlphaFoldDB" id="C3MAD4"/>
<feature type="compositionally biased region" description="Basic residues" evidence="11">
    <location>
        <begin position="79"/>
        <end position="93"/>
    </location>
</feature>
<evidence type="ECO:0000256" key="5">
    <source>
        <dbReference type="ARBA" id="ARBA00012180"/>
    </source>
</evidence>
<evidence type="ECO:0000256" key="4">
    <source>
        <dbReference type="ARBA" id="ARBA00011245"/>
    </source>
</evidence>
<evidence type="ECO:0000256" key="9">
    <source>
        <dbReference type="ARBA" id="ARBA00022801"/>
    </source>
</evidence>
<dbReference type="GO" id="GO:0004523">
    <property type="term" value="F:RNA-DNA hybrid ribonuclease activity"/>
    <property type="evidence" value="ECO:0007669"/>
    <property type="project" value="UniProtKB-EC"/>
</dbReference>
<keyword evidence="7" id="KW-0479">Metal-binding</keyword>
<evidence type="ECO:0000256" key="11">
    <source>
        <dbReference type="SAM" id="MobiDB-lite"/>
    </source>
</evidence>
<keyword evidence="8" id="KW-0255">Endonuclease</keyword>
<dbReference type="InterPro" id="IPR002156">
    <property type="entry name" value="RNaseH_domain"/>
</dbReference>
<dbReference type="Gene3D" id="3.30.420.10">
    <property type="entry name" value="Ribonuclease H-like superfamily/Ribonuclease H"/>
    <property type="match status" value="1"/>
</dbReference>
<name>C3MAD4_SINFN</name>
<dbReference type="Pfam" id="PF00075">
    <property type="entry name" value="RNase_H"/>
    <property type="match status" value="1"/>
</dbReference>
<evidence type="ECO:0000256" key="7">
    <source>
        <dbReference type="ARBA" id="ARBA00022723"/>
    </source>
</evidence>
<gene>
    <name evidence="13" type="ordered locus">NGR_c11280</name>
</gene>
<dbReference type="STRING" id="394.NGR_c11280"/>
<dbReference type="InterPro" id="IPR012337">
    <property type="entry name" value="RNaseH-like_sf"/>
</dbReference>
<dbReference type="GO" id="GO:0003676">
    <property type="term" value="F:nucleic acid binding"/>
    <property type="evidence" value="ECO:0007669"/>
    <property type="project" value="InterPro"/>
</dbReference>
<dbReference type="KEGG" id="rhi:NGR_c11280"/>
<dbReference type="OrthoDB" id="8082643at2"/>
<organism evidence="13 14">
    <name type="scientific">Sinorhizobium fredii (strain NBRC 101917 / NGR234)</name>
    <dbReference type="NCBI Taxonomy" id="394"/>
    <lineage>
        <taxon>Bacteria</taxon>
        <taxon>Pseudomonadati</taxon>
        <taxon>Pseudomonadota</taxon>
        <taxon>Alphaproteobacteria</taxon>
        <taxon>Hyphomicrobiales</taxon>
        <taxon>Rhizobiaceae</taxon>
        <taxon>Sinorhizobium/Ensifer group</taxon>
        <taxon>Sinorhizobium</taxon>
    </lineage>
</organism>
<dbReference type="HOGENOM" id="CLU_030894_6_1_5"/>
<dbReference type="PROSITE" id="PS50879">
    <property type="entry name" value="RNASE_H_1"/>
    <property type="match status" value="1"/>
</dbReference>
<feature type="domain" description="RNase H type-1" evidence="12">
    <location>
        <begin position="103"/>
        <end position="253"/>
    </location>
</feature>
<evidence type="ECO:0000313" key="13">
    <source>
        <dbReference type="EMBL" id="ACP24913.1"/>
    </source>
</evidence>
<dbReference type="CDD" id="cd09278">
    <property type="entry name" value="RNase_HI_prokaryote_like"/>
    <property type="match status" value="1"/>
</dbReference>
<evidence type="ECO:0000256" key="3">
    <source>
        <dbReference type="ARBA" id="ARBA00005300"/>
    </source>
</evidence>
<dbReference type="Proteomes" id="UP000001054">
    <property type="component" value="Chromosome"/>
</dbReference>
<dbReference type="GO" id="GO:0046872">
    <property type="term" value="F:metal ion binding"/>
    <property type="evidence" value="ECO:0007669"/>
    <property type="project" value="UniProtKB-KW"/>
</dbReference>
<dbReference type="PANTHER" id="PTHR10642:SF26">
    <property type="entry name" value="RIBONUCLEASE H1"/>
    <property type="match status" value="1"/>
</dbReference>
<reference evidence="13 14" key="1">
    <citation type="journal article" date="2009" name="Appl. Environ. Microbiol.">
        <title>Rhizobium sp. strain NGR234 possesses a remarkable number of secretion systems.</title>
        <authorList>
            <person name="Schmeisser C."/>
            <person name="Liesegang H."/>
            <person name="Krysciak D."/>
            <person name="Bakkou N."/>
            <person name="Le Quere A."/>
            <person name="Wollherr A."/>
            <person name="Heinemeyer I."/>
            <person name="Morgenstern B."/>
            <person name="Pommerening-Roeser A."/>
            <person name="Flores M."/>
            <person name="Palacios R."/>
            <person name="Brenner S."/>
            <person name="Gottschalk G."/>
            <person name="Schmitz R.A."/>
            <person name="Broughton W.J."/>
            <person name="Perret X."/>
            <person name="Strittmatter A.W."/>
            <person name="Streit W.R."/>
        </authorList>
    </citation>
    <scope>NUCLEOTIDE SEQUENCE [LARGE SCALE GENOMIC DNA]</scope>
    <source>
        <strain evidence="14">NBRC 101917 / NGR234</strain>
    </source>
</reference>
<keyword evidence="10" id="KW-0460">Magnesium</keyword>
<evidence type="ECO:0000256" key="6">
    <source>
        <dbReference type="ARBA" id="ARBA00022722"/>
    </source>
</evidence>
<keyword evidence="6" id="KW-0540">Nuclease</keyword>
<evidence type="ECO:0000259" key="12">
    <source>
        <dbReference type="PROSITE" id="PS50879"/>
    </source>
</evidence>
<dbReference type="RefSeq" id="WP_012707696.1">
    <property type="nucleotide sequence ID" value="NC_012587.1"/>
</dbReference>
<dbReference type="PANTHER" id="PTHR10642">
    <property type="entry name" value="RIBONUCLEASE H1"/>
    <property type="match status" value="1"/>
</dbReference>
<protein>
    <recommendedName>
        <fullName evidence="5">ribonuclease H</fullName>
        <ecNumber evidence="5">3.1.26.4</ecNumber>
    </recommendedName>
</protein>
<feature type="region of interest" description="Disordered" evidence="11">
    <location>
        <begin position="74"/>
        <end position="93"/>
    </location>
</feature>
<keyword evidence="9" id="KW-0378">Hydrolase</keyword>
<dbReference type="InterPro" id="IPR022892">
    <property type="entry name" value="RNaseHI"/>
</dbReference>
<dbReference type="SUPFAM" id="SSF53098">
    <property type="entry name" value="Ribonuclease H-like"/>
    <property type="match status" value="1"/>
</dbReference>
<comment type="similarity">
    <text evidence="3">Belongs to the RNase H family.</text>
</comment>
<dbReference type="eggNOG" id="COG0328">
    <property type="taxonomic scope" value="Bacteria"/>
</dbReference>
<dbReference type="PATRIC" id="fig|394.7.peg.3955"/>
<dbReference type="GO" id="GO:0043137">
    <property type="term" value="P:DNA replication, removal of RNA primer"/>
    <property type="evidence" value="ECO:0007669"/>
    <property type="project" value="TreeGrafter"/>
</dbReference>
<dbReference type="InterPro" id="IPR036397">
    <property type="entry name" value="RNaseH_sf"/>
</dbReference>
<dbReference type="InterPro" id="IPR050092">
    <property type="entry name" value="RNase_H"/>
</dbReference>